<organism evidence="5 6">
    <name type="scientific">Dysgonomonas capnocytophagoides</name>
    <dbReference type="NCBI Taxonomy" id="45254"/>
    <lineage>
        <taxon>Bacteria</taxon>
        <taxon>Pseudomonadati</taxon>
        <taxon>Bacteroidota</taxon>
        <taxon>Bacteroidia</taxon>
        <taxon>Bacteroidales</taxon>
        <taxon>Dysgonomonadaceae</taxon>
        <taxon>Dysgonomonas</taxon>
    </lineage>
</organism>
<dbReference type="PANTHER" id="PTHR40661">
    <property type="match status" value="1"/>
</dbReference>
<proteinExistence type="predicted"/>
<dbReference type="OrthoDB" id="796548at2"/>
<dbReference type="PANTHER" id="PTHR40661:SF3">
    <property type="entry name" value="FELS-1 PROPHAGE TRANSCRIPTIONAL REGULATOR"/>
    <property type="match status" value="1"/>
</dbReference>
<evidence type="ECO:0000313" key="6">
    <source>
        <dbReference type="Proteomes" id="UP000297861"/>
    </source>
</evidence>
<dbReference type="Pfam" id="PF00717">
    <property type="entry name" value="Peptidase_S24"/>
    <property type="match status" value="1"/>
</dbReference>
<dbReference type="CDD" id="cd06529">
    <property type="entry name" value="S24_LexA-like"/>
    <property type="match status" value="1"/>
</dbReference>
<dbReference type="SUPFAM" id="SSF51306">
    <property type="entry name" value="LexA/Signal peptidase"/>
    <property type="match status" value="1"/>
</dbReference>
<dbReference type="Proteomes" id="UP000297861">
    <property type="component" value="Unassembled WGS sequence"/>
</dbReference>
<dbReference type="InterPro" id="IPR015927">
    <property type="entry name" value="Peptidase_S24_S26A/B/C"/>
</dbReference>
<evidence type="ECO:0000256" key="3">
    <source>
        <dbReference type="ARBA" id="ARBA00023163"/>
    </source>
</evidence>
<protein>
    <submittedName>
        <fullName evidence="5">Helix-turn-helix transcriptional regulator</fullName>
    </submittedName>
</protein>
<dbReference type="AlphaFoldDB" id="A0A4Y8L025"/>
<dbReference type="RefSeq" id="WP_134437444.1">
    <property type="nucleotide sequence ID" value="NZ_SOML01000016.1"/>
</dbReference>
<keyword evidence="1" id="KW-0805">Transcription regulation</keyword>
<evidence type="ECO:0000259" key="4">
    <source>
        <dbReference type="Pfam" id="PF00717"/>
    </source>
</evidence>
<dbReference type="GO" id="GO:0003677">
    <property type="term" value="F:DNA binding"/>
    <property type="evidence" value="ECO:0007669"/>
    <property type="project" value="UniProtKB-KW"/>
</dbReference>
<keyword evidence="6" id="KW-1185">Reference proteome</keyword>
<dbReference type="InterPro" id="IPR036286">
    <property type="entry name" value="LexA/Signal_pep-like_sf"/>
</dbReference>
<feature type="domain" description="Peptidase S24/S26A/S26B/S26C" evidence="4">
    <location>
        <begin position="122"/>
        <end position="218"/>
    </location>
</feature>
<reference evidence="5 6" key="1">
    <citation type="submission" date="2019-03" db="EMBL/GenBank/DDBJ databases">
        <title>San Antonio Military Medical Center submission to MRSN (WRAIR), pending publication.</title>
        <authorList>
            <person name="Blyth D.M."/>
            <person name="Mccarthy S.L."/>
            <person name="Schall S.E."/>
            <person name="Stam J.A."/>
            <person name="Ong A.C."/>
            <person name="Mcgann P.T."/>
        </authorList>
    </citation>
    <scope>NUCLEOTIDE SEQUENCE [LARGE SCALE GENOMIC DNA]</scope>
    <source>
        <strain evidence="5 6">MRSN571793</strain>
    </source>
</reference>
<dbReference type="InterPro" id="IPR039418">
    <property type="entry name" value="LexA-like"/>
</dbReference>
<keyword evidence="3" id="KW-0804">Transcription</keyword>
<gene>
    <name evidence="5" type="ORF">E2605_18100</name>
</gene>
<evidence type="ECO:0000256" key="1">
    <source>
        <dbReference type="ARBA" id="ARBA00023015"/>
    </source>
</evidence>
<evidence type="ECO:0000256" key="2">
    <source>
        <dbReference type="ARBA" id="ARBA00023125"/>
    </source>
</evidence>
<dbReference type="Gene3D" id="2.10.109.10">
    <property type="entry name" value="Umud Fragment, subunit A"/>
    <property type="match status" value="1"/>
</dbReference>
<name>A0A4Y8L025_9BACT</name>
<keyword evidence="2" id="KW-0238">DNA-binding</keyword>
<sequence length="231" mass="26552">MNDHYLNKLLDYLKLNAKQFSESLGFERVDRVYNVLNFKNGVSSSLAKIINDHYPYINYDWLLTGEGEMLKESNPQHNEVTPVPEGDYMMVEYVDLRASAGRLGVGDVSQLPDTHKRLVPKEYAKGGFLVVRIDGDSMDDGSKRSLSDGDEVLIYEHVDNHIENLPIRKTLFVITTLNGNVLKQIKEINKEENYILCHSFNPDYEDFKIKFEDVCQIFIVCKVVQKQISLI</sequence>
<comment type="caution">
    <text evidence="5">The sequence shown here is derived from an EMBL/GenBank/DDBJ whole genome shotgun (WGS) entry which is preliminary data.</text>
</comment>
<accession>A0A4Y8L025</accession>
<evidence type="ECO:0000313" key="5">
    <source>
        <dbReference type="EMBL" id="TFD92757.1"/>
    </source>
</evidence>
<dbReference type="EMBL" id="SOML01000016">
    <property type="protein sequence ID" value="TFD92757.1"/>
    <property type="molecule type" value="Genomic_DNA"/>
</dbReference>